<name>A1S3F7_SHEAM</name>
<dbReference type="HOGENOM" id="CLU_2865347_0_0_6"/>
<evidence type="ECO:0000313" key="3">
    <source>
        <dbReference type="Proteomes" id="UP000009175"/>
    </source>
</evidence>
<sequence length="64" mass="7135">MRQKFARGQSSLEYLLVCGALIAALLVPINPDTDGRNVMEICRDALKTWYTAFAHAKSQPPLPF</sequence>
<dbReference type="STRING" id="326297.Sama_0705"/>
<reference evidence="2 3" key="1">
    <citation type="submission" date="2006-12" db="EMBL/GenBank/DDBJ databases">
        <title>Complete sequence of Shewanella amazonensis SB2B.</title>
        <authorList>
            <consortium name="US DOE Joint Genome Institute"/>
            <person name="Copeland A."/>
            <person name="Lucas S."/>
            <person name="Lapidus A."/>
            <person name="Barry K."/>
            <person name="Detter J.C."/>
            <person name="Glavina del Rio T."/>
            <person name="Hammon N."/>
            <person name="Israni S."/>
            <person name="Dalin E."/>
            <person name="Tice H."/>
            <person name="Pitluck S."/>
            <person name="Munk A.C."/>
            <person name="Brettin T."/>
            <person name="Bruce D."/>
            <person name="Han C."/>
            <person name="Tapia R."/>
            <person name="Gilna P."/>
            <person name="Schmutz J."/>
            <person name="Larimer F."/>
            <person name="Land M."/>
            <person name="Hauser L."/>
            <person name="Kyrpides N."/>
            <person name="Mikhailova N."/>
            <person name="Fredrickson J."/>
            <person name="Richardson P."/>
        </authorList>
    </citation>
    <scope>NUCLEOTIDE SEQUENCE [LARGE SCALE GENOMIC DNA]</scope>
    <source>
        <strain evidence="3">ATCC BAA-1098 / SB2B</strain>
    </source>
</reference>
<evidence type="ECO:0008006" key="4">
    <source>
        <dbReference type="Google" id="ProtNLM"/>
    </source>
</evidence>
<proteinExistence type="predicted"/>
<protein>
    <recommendedName>
        <fullName evidence="4">Pilin</fullName>
    </recommendedName>
</protein>
<keyword evidence="1" id="KW-0812">Transmembrane</keyword>
<dbReference type="EMBL" id="CP000507">
    <property type="protein sequence ID" value="ABL98913.1"/>
    <property type="molecule type" value="Genomic_DNA"/>
</dbReference>
<keyword evidence="1" id="KW-0472">Membrane</keyword>
<dbReference type="OrthoDB" id="8779778at2"/>
<keyword evidence="3" id="KW-1185">Reference proteome</keyword>
<organism evidence="2 3">
    <name type="scientific">Shewanella amazonensis (strain ATCC BAA-1098 / SB2B)</name>
    <dbReference type="NCBI Taxonomy" id="326297"/>
    <lineage>
        <taxon>Bacteria</taxon>
        <taxon>Pseudomonadati</taxon>
        <taxon>Pseudomonadota</taxon>
        <taxon>Gammaproteobacteria</taxon>
        <taxon>Alteromonadales</taxon>
        <taxon>Shewanellaceae</taxon>
        <taxon>Shewanella</taxon>
    </lineage>
</organism>
<evidence type="ECO:0000313" key="2">
    <source>
        <dbReference type="EMBL" id="ABL98913.1"/>
    </source>
</evidence>
<dbReference type="Proteomes" id="UP000009175">
    <property type="component" value="Chromosome"/>
</dbReference>
<dbReference type="KEGG" id="saz:Sama_0705"/>
<accession>A1S3F7</accession>
<gene>
    <name evidence="2" type="ordered locus">Sama_0705</name>
</gene>
<evidence type="ECO:0000256" key="1">
    <source>
        <dbReference type="SAM" id="Phobius"/>
    </source>
</evidence>
<feature type="transmembrane region" description="Helical" evidence="1">
    <location>
        <begin position="12"/>
        <end position="29"/>
    </location>
</feature>
<dbReference type="eggNOG" id="ENOG5030990">
    <property type="taxonomic scope" value="Bacteria"/>
</dbReference>
<keyword evidence="1" id="KW-1133">Transmembrane helix</keyword>
<dbReference type="AlphaFoldDB" id="A1S3F7"/>
<dbReference type="RefSeq" id="WP_011758823.1">
    <property type="nucleotide sequence ID" value="NC_008700.1"/>
</dbReference>